<protein>
    <submittedName>
        <fullName evidence="2">Uncharacterized protein</fullName>
    </submittedName>
</protein>
<dbReference type="AlphaFoldDB" id="A0A645I7F3"/>
<feature type="region of interest" description="Disordered" evidence="1">
    <location>
        <begin position="26"/>
        <end position="46"/>
    </location>
</feature>
<reference evidence="2" key="1">
    <citation type="submission" date="2019-08" db="EMBL/GenBank/DDBJ databases">
        <authorList>
            <person name="Kucharzyk K."/>
            <person name="Murdoch R.W."/>
            <person name="Higgins S."/>
            <person name="Loffler F."/>
        </authorList>
    </citation>
    <scope>NUCLEOTIDE SEQUENCE</scope>
</reference>
<comment type="caution">
    <text evidence="2">The sequence shown here is derived from an EMBL/GenBank/DDBJ whole genome shotgun (WGS) entry which is preliminary data.</text>
</comment>
<name>A0A645I7F3_9ZZZZ</name>
<evidence type="ECO:0000313" key="2">
    <source>
        <dbReference type="EMBL" id="MPN47267.1"/>
    </source>
</evidence>
<dbReference type="EMBL" id="VSSQ01108641">
    <property type="protein sequence ID" value="MPN47267.1"/>
    <property type="molecule type" value="Genomic_DNA"/>
</dbReference>
<accession>A0A645I7F3</accession>
<proteinExistence type="predicted"/>
<sequence length="99" mass="11212">MADRNNLDPTRFPELLAKLETELMSIRNGSGDGERSGTAAGHQRSQSAVLTEESLIKLQDRVFVQRGSLQRVVEQISRRLKIPLLQRMNQGFRPTRLPV</sequence>
<gene>
    <name evidence="2" type="ORF">SDC9_194869</name>
</gene>
<organism evidence="2">
    <name type="scientific">bioreactor metagenome</name>
    <dbReference type="NCBI Taxonomy" id="1076179"/>
    <lineage>
        <taxon>unclassified sequences</taxon>
        <taxon>metagenomes</taxon>
        <taxon>ecological metagenomes</taxon>
    </lineage>
</organism>
<evidence type="ECO:0000256" key="1">
    <source>
        <dbReference type="SAM" id="MobiDB-lite"/>
    </source>
</evidence>